<gene>
    <name evidence="2" type="ORF">E1181_30980</name>
</gene>
<evidence type="ECO:0000256" key="1">
    <source>
        <dbReference type="SAM" id="MobiDB-lite"/>
    </source>
</evidence>
<dbReference type="OrthoDB" id="3688063at2"/>
<keyword evidence="3" id="KW-1185">Reference proteome</keyword>
<dbReference type="AlphaFoldDB" id="A0A4R4V903"/>
<dbReference type="EMBL" id="SMKS01000133">
    <property type="protein sequence ID" value="TDC98324.1"/>
    <property type="molecule type" value="Genomic_DNA"/>
</dbReference>
<comment type="caution">
    <text evidence="2">The sequence shown here is derived from an EMBL/GenBank/DDBJ whole genome shotgun (WGS) entry which is preliminary data.</text>
</comment>
<dbReference type="Proteomes" id="UP000295674">
    <property type="component" value="Unassembled WGS sequence"/>
</dbReference>
<name>A0A4R4V903_9PSEU</name>
<evidence type="ECO:0000313" key="2">
    <source>
        <dbReference type="EMBL" id="TDC98324.1"/>
    </source>
</evidence>
<accession>A0A4R4V903</accession>
<proteinExistence type="predicted"/>
<feature type="region of interest" description="Disordered" evidence="1">
    <location>
        <begin position="51"/>
        <end position="82"/>
    </location>
</feature>
<evidence type="ECO:0000313" key="3">
    <source>
        <dbReference type="Proteomes" id="UP000295674"/>
    </source>
</evidence>
<protein>
    <submittedName>
        <fullName evidence="2">Uncharacterized protein</fullName>
    </submittedName>
</protein>
<reference evidence="2 3" key="1">
    <citation type="submission" date="2019-03" db="EMBL/GenBank/DDBJ databases">
        <title>Draft genome sequences of novel Actinobacteria.</title>
        <authorList>
            <person name="Sahin N."/>
            <person name="Ay H."/>
            <person name="Saygin H."/>
        </authorList>
    </citation>
    <scope>NUCLEOTIDE SEQUENCE [LARGE SCALE GENOMIC DNA]</scope>
    <source>
        <strain evidence="2 3">16K309</strain>
    </source>
</reference>
<dbReference type="RefSeq" id="WP_132679956.1">
    <property type="nucleotide sequence ID" value="NZ_SMKS01000133.1"/>
</dbReference>
<sequence length="82" mass="8758">MLVITCDELVEFTTEGTPVAVWLTLNLGGAATALALSTYEYRHLHSIGRRFRTGPQPVATPDGPTIPASKRSAARTGHHDAS</sequence>
<organism evidence="2 3">
    <name type="scientific">Saccharopolyspora terrae</name>
    <dbReference type="NCBI Taxonomy" id="2530384"/>
    <lineage>
        <taxon>Bacteria</taxon>
        <taxon>Bacillati</taxon>
        <taxon>Actinomycetota</taxon>
        <taxon>Actinomycetes</taxon>
        <taxon>Pseudonocardiales</taxon>
        <taxon>Pseudonocardiaceae</taxon>
        <taxon>Saccharopolyspora</taxon>
    </lineage>
</organism>